<keyword evidence="1" id="KW-0732">Signal</keyword>
<name>A0A0A6UHQ2_ACTUT</name>
<dbReference type="PANTHER" id="PTHR38589:SF1">
    <property type="entry name" value="BLR0621 PROTEIN"/>
    <property type="match status" value="1"/>
</dbReference>
<comment type="caution">
    <text evidence="3">The sequence shown here is derived from an EMBL/GenBank/DDBJ whole genome shotgun (WGS) entry which is preliminary data.</text>
</comment>
<protein>
    <submittedName>
        <fullName evidence="3">Cell wall-binding protein</fullName>
    </submittedName>
</protein>
<evidence type="ECO:0000259" key="2">
    <source>
        <dbReference type="Pfam" id="PF03734"/>
    </source>
</evidence>
<evidence type="ECO:0000313" key="4">
    <source>
        <dbReference type="Proteomes" id="UP000054537"/>
    </source>
</evidence>
<dbReference type="PANTHER" id="PTHR38589">
    <property type="entry name" value="BLR0621 PROTEIN"/>
    <property type="match status" value="1"/>
</dbReference>
<sequence>MSALVITVMLLPASPAGAALPDMLSHVGDARQLIVVTGQSWTSTQATVRAYRKGPDDRWREVLTAVPARIGYGGWKWAADRRQDTGQTPAGTFTLTEAFGVRADPGARLPYRKVDGNDYWAGDNQDAKTYNTFQAWASPYRTWRTSEAERLAAYPTQYAHAVVIDFNKPRGVRYDTGRGQTVADQPADTRLGSAIFLHASGAGSTAGCVSVGLPTMVRLLTWLDPAAKPRIVMAPAVAIRAA</sequence>
<dbReference type="eggNOG" id="COG3786">
    <property type="taxonomic scope" value="Bacteria"/>
</dbReference>
<dbReference type="Proteomes" id="UP000054537">
    <property type="component" value="Unassembled WGS sequence"/>
</dbReference>
<organism evidence="3 4">
    <name type="scientific">Actinoplanes utahensis</name>
    <dbReference type="NCBI Taxonomy" id="1869"/>
    <lineage>
        <taxon>Bacteria</taxon>
        <taxon>Bacillati</taxon>
        <taxon>Actinomycetota</taxon>
        <taxon>Actinomycetes</taxon>
        <taxon>Micromonosporales</taxon>
        <taxon>Micromonosporaceae</taxon>
        <taxon>Actinoplanes</taxon>
    </lineage>
</organism>
<keyword evidence="4" id="KW-1185">Reference proteome</keyword>
<reference evidence="3 4" key="1">
    <citation type="submission" date="2014-10" db="EMBL/GenBank/DDBJ databases">
        <title>Draft genome sequence of Actinoplanes utahensis NRRL 12052.</title>
        <authorList>
            <person name="Velasco-Bucheli B."/>
            <person name="del Cerro C."/>
            <person name="Hormigo D."/>
            <person name="Garcia J.L."/>
            <person name="Acebal C."/>
            <person name="Arroyo M."/>
            <person name="de la Mata I."/>
        </authorList>
    </citation>
    <scope>NUCLEOTIDE SEQUENCE [LARGE SCALE GENOMIC DNA]</scope>
    <source>
        <strain evidence="3 4">NRRL 12052</strain>
    </source>
</reference>
<dbReference type="AlphaFoldDB" id="A0A0A6UHQ2"/>
<dbReference type="GO" id="GO:0016740">
    <property type="term" value="F:transferase activity"/>
    <property type="evidence" value="ECO:0007669"/>
    <property type="project" value="InterPro"/>
</dbReference>
<evidence type="ECO:0000256" key="1">
    <source>
        <dbReference type="SAM" id="SignalP"/>
    </source>
</evidence>
<feature type="signal peptide" evidence="1">
    <location>
        <begin position="1"/>
        <end position="18"/>
    </location>
</feature>
<gene>
    <name evidence="3" type="ORF">MB27_22335</name>
</gene>
<dbReference type="EMBL" id="JRTT01000026">
    <property type="protein sequence ID" value="KHD75590.1"/>
    <property type="molecule type" value="Genomic_DNA"/>
</dbReference>
<dbReference type="InterPro" id="IPR005490">
    <property type="entry name" value="LD_TPept_cat_dom"/>
</dbReference>
<dbReference type="Pfam" id="PF03734">
    <property type="entry name" value="YkuD"/>
    <property type="match status" value="1"/>
</dbReference>
<proteinExistence type="predicted"/>
<accession>A0A0A6UHQ2</accession>
<feature type="domain" description="L,D-TPase catalytic" evidence="2">
    <location>
        <begin position="44"/>
        <end position="226"/>
    </location>
</feature>
<feature type="chain" id="PRO_5002023183" evidence="1">
    <location>
        <begin position="19"/>
        <end position="242"/>
    </location>
</feature>
<evidence type="ECO:0000313" key="3">
    <source>
        <dbReference type="EMBL" id="KHD75590.1"/>
    </source>
</evidence>